<reference evidence="1" key="1">
    <citation type="submission" date="2023-03" db="EMBL/GenBank/DDBJ databases">
        <title>Massive genome expansion in bonnet fungi (Mycena s.s.) driven by repeated elements and novel gene families across ecological guilds.</title>
        <authorList>
            <consortium name="Lawrence Berkeley National Laboratory"/>
            <person name="Harder C.B."/>
            <person name="Miyauchi S."/>
            <person name="Viragh M."/>
            <person name="Kuo A."/>
            <person name="Thoen E."/>
            <person name="Andreopoulos B."/>
            <person name="Lu D."/>
            <person name="Skrede I."/>
            <person name="Drula E."/>
            <person name="Henrissat B."/>
            <person name="Morin E."/>
            <person name="Kohler A."/>
            <person name="Barry K."/>
            <person name="LaButti K."/>
            <person name="Morin E."/>
            <person name="Salamov A."/>
            <person name="Lipzen A."/>
            <person name="Mereny Z."/>
            <person name="Hegedus B."/>
            <person name="Baldrian P."/>
            <person name="Stursova M."/>
            <person name="Weitz H."/>
            <person name="Taylor A."/>
            <person name="Grigoriev I.V."/>
            <person name="Nagy L.G."/>
            <person name="Martin F."/>
            <person name="Kauserud H."/>
        </authorList>
    </citation>
    <scope>NUCLEOTIDE SEQUENCE</scope>
    <source>
        <strain evidence="1">9284</strain>
    </source>
</reference>
<accession>A0AAD7FIM5</accession>
<name>A0AAD7FIM5_9AGAR</name>
<dbReference type="SUPFAM" id="SSF52047">
    <property type="entry name" value="RNI-like"/>
    <property type="match status" value="1"/>
</dbReference>
<protein>
    <recommendedName>
        <fullName evidence="3">F-box domain-containing protein</fullName>
    </recommendedName>
</protein>
<organism evidence="1 2">
    <name type="scientific">Roridomyces roridus</name>
    <dbReference type="NCBI Taxonomy" id="1738132"/>
    <lineage>
        <taxon>Eukaryota</taxon>
        <taxon>Fungi</taxon>
        <taxon>Dikarya</taxon>
        <taxon>Basidiomycota</taxon>
        <taxon>Agaricomycotina</taxon>
        <taxon>Agaricomycetes</taxon>
        <taxon>Agaricomycetidae</taxon>
        <taxon>Agaricales</taxon>
        <taxon>Marasmiineae</taxon>
        <taxon>Mycenaceae</taxon>
        <taxon>Roridomyces</taxon>
    </lineage>
</organism>
<gene>
    <name evidence="1" type="ORF">FB45DRAFT_1060556</name>
</gene>
<dbReference type="EMBL" id="JARKIF010000012">
    <property type="protein sequence ID" value="KAJ7625978.1"/>
    <property type="molecule type" value="Genomic_DNA"/>
</dbReference>
<evidence type="ECO:0000313" key="1">
    <source>
        <dbReference type="EMBL" id="KAJ7625978.1"/>
    </source>
</evidence>
<sequence length="401" mass="44580">MPSLAAELLDLILSYLCPYPLAPGLDSNCLDKETARNLATCALVCKAWLPGSRRILFYRLCIRKVTVHTFATFFKKRNPGPKERLTYLSHVRELEFRDASAEDPWVFTVFTKKIAQYLPAPCALVLRYNFPPSGELMPKLDLTALTHLKVLSRDCAPDIGATIRLIAGCPKLEALALRNDRDRSRDLTEALTALKPAATLRHLDLKDQNLAPFLQWMQGPGPQSRSSGSTASSLLEYVGNLAPTLRRLELAFGCSNLPAPAIDAGFFTSHHRLEHLTIQTGHAQIETLLSKVELPASLLCLTLVFPLDVVVGFHQDTQLRSQISFPTSWSRALDGKIATSSLLEEVNLRYVSLRAEGVPDPVRMRWEEVCEGMEGVFPLCAARGIVRHDLVRASVVDWQEA</sequence>
<keyword evidence="2" id="KW-1185">Reference proteome</keyword>
<comment type="caution">
    <text evidence="1">The sequence shown here is derived from an EMBL/GenBank/DDBJ whole genome shotgun (WGS) entry which is preliminary data.</text>
</comment>
<proteinExistence type="predicted"/>
<evidence type="ECO:0008006" key="3">
    <source>
        <dbReference type="Google" id="ProtNLM"/>
    </source>
</evidence>
<evidence type="ECO:0000313" key="2">
    <source>
        <dbReference type="Proteomes" id="UP001221142"/>
    </source>
</evidence>
<dbReference type="Proteomes" id="UP001221142">
    <property type="component" value="Unassembled WGS sequence"/>
</dbReference>
<dbReference type="AlphaFoldDB" id="A0AAD7FIM5"/>